<evidence type="ECO:0000256" key="7">
    <source>
        <dbReference type="SAM" id="Phobius"/>
    </source>
</evidence>
<feature type="transmembrane region" description="Helical" evidence="7">
    <location>
        <begin position="108"/>
        <end position="133"/>
    </location>
</feature>
<evidence type="ECO:0000256" key="2">
    <source>
        <dbReference type="ARBA" id="ARBA00022692"/>
    </source>
</evidence>
<dbReference type="AlphaFoldDB" id="A0A9W9NDZ1"/>
<dbReference type="GeneID" id="83174572"/>
<dbReference type="InterPro" id="IPR052337">
    <property type="entry name" value="SAT4-like"/>
</dbReference>
<keyword evidence="2 7" id="KW-0812">Transmembrane</keyword>
<evidence type="ECO:0000256" key="3">
    <source>
        <dbReference type="ARBA" id="ARBA00022989"/>
    </source>
</evidence>
<gene>
    <name evidence="9" type="ORF">N7498_000209</name>
</gene>
<comment type="subcellular location">
    <subcellularLocation>
        <location evidence="1">Membrane</location>
        <topology evidence="1">Multi-pass membrane protein</topology>
    </subcellularLocation>
</comment>
<keyword evidence="3 7" id="KW-1133">Transmembrane helix</keyword>
<evidence type="ECO:0000256" key="4">
    <source>
        <dbReference type="ARBA" id="ARBA00023136"/>
    </source>
</evidence>
<evidence type="ECO:0000313" key="10">
    <source>
        <dbReference type="Proteomes" id="UP001150904"/>
    </source>
</evidence>
<keyword evidence="10" id="KW-1185">Reference proteome</keyword>
<dbReference type="Proteomes" id="UP001150904">
    <property type="component" value="Unassembled WGS sequence"/>
</dbReference>
<organism evidence="9 10">
    <name type="scientific">Penicillium cinerascens</name>
    <dbReference type="NCBI Taxonomy" id="70096"/>
    <lineage>
        <taxon>Eukaryota</taxon>
        <taxon>Fungi</taxon>
        <taxon>Dikarya</taxon>
        <taxon>Ascomycota</taxon>
        <taxon>Pezizomycotina</taxon>
        <taxon>Eurotiomycetes</taxon>
        <taxon>Eurotiomycetidae</taxon>
        <taxon>Eurotiales</taxon>
        <taxon>Aspergillaceae</taxon>
        <taxon>Penicillium</taxon>
    </lineage>
</organism>
<dbReference type="RefSeq" id="XP_058312683.1">
    <property type="nucleotide sequence ID" value="XM_058447272.1"/>
</dbReference>
<feature type="compositionally biased region" description="Low complexity" evidence="6">
    <location>
        <begin position="273"/>
        <end position="286"/>
    </location>
</feature>
<feature type="transmembrane region" description="Helical" evidence="7">
    <location>
        <begin position="153"/>
        <end position="178"/>
    </location>
</feature>
<evidence type="ECO:0000256" key="1">
    <source>
        <dbReference type="ARBA" id="ARBA00004141"/>
    </source>
</evidence>
<evidence type="ECO:0000256" key="5">
    <source>
        <dbReference type="ARBA" id="ARBA00038359"/>
    </source>
</evidence>
<evidence type="ECO:0000259" key="8">
    <source>
        <dbReference type="Pfam" id="PF20684"/>
    </source>
</evidence>
<evidence type="ECO:0000256" key="6">
    <source>
        <dbReference type="SAM" id="MobiDB-lite"/>
    </source>
</evidence>
<dbReference type="InterPro" id="IPR049326">
    <property type="entry name" value="Rhodopsin_dom_fungi"/>
</dbReference>
<name>A0A9W9NDZ1_9EURO</name>
<comment type="caution">
    <text evidence="9">The sequence shown here is derived from an EMBL/GenBank/DDBJ whole genome shotgun (WGS) entry which is preliminary data.</text>
</comment>
<feature type="transmembrane region" description="Helical" evidence="7">
    <location>
        <begin position="80"/>
        <end position="101"/>
    </location>
</feature>
<dbReference type="EMBL" id="JAPQKR010000004">
    <property type="protein sequence ID" value="KAJ5218110.1"/>
    <property type="molecule type" value="Genomic_DNA"/>
</dbReference>
<feature type="domain" description="Rhodopsin" evidence="8">
    <location>
        <begin position="46"/>
        <end position="254"/>
    </location>
</feature>
<sequence>MGRGLPGNVPGNEYGCCNDEELHQVLFNPVRELGRLFVYRRLGYSVISFEADKVGSGIHQIDVAKDDLVRYAQLANASQIMYGPLIFITKLSILLLYLRVFAPNRKSWLYMFIQLLLWFNAAFYLADTLIEIFECVPRERIWNPDSPGKCVNIQTMILATAVINTVSDISLLILPIFCVWRLHMRTAQKFGISAVFAAGLFGCFASIMRLVISIQNGNTQDKTHDWFPEFLWTSAEICAGIIASCLPAIPSFFRHVGRKAATVISSGNHRSKSNNGYGSSSKSQRWSSRKRLGWNSHGENNSQSDYRELDEIQGWQGGHSDRGTESHIRAGDIASDEVSNAESGISRMGILKTVDVEVEEASIR</sequence>
<dbReference type="OrthoDB" id="10017208at2759"/>
<accession>A0A9W9NDZ1</accession>
<proteinExistence type="inferred from homology"/>
<feature type="region of interest" description="Disordered" evidence="6">
    <location>
        <begin position="267"/>
        <end position="306"/>
    </location>
</feature>
<feature type="transmembrane region" description="Helical" evidence="7">
    <location>
        <begin position="190"/>
        <end position="210"/>
    </location>
</feature>
<dbReference type="PANTHER" id="PTHR33048:SF160">
    <property type="entry name" value="SAT4 FAMILY MEMBRANE PROTEIN"/>
    <property type="match status" value="1"/>
</dbReference>
<protein>
    <submittedName>
        <fullName evidence="9">Integral membrane protein</fullName>
    </submittedName>
</protein>
<feature type="transmembrane region" description="Helical" evidence="7">
    <location>
        <begin position="230"/>
        <end position="249"/>
    </location>
</feature>
<dbReference type="PANTHER" id="PTHR33048">
    <property type="entry name" value="PTH11-LIKE INTEGRAL MEMBRANE PROTEIN (AFU_ORTHOLOGUE AFUA_5G11245)"/>
    <property type="match status" value="1"/>
</dbReference>
<evidence type="ECO:0000313" key="9">
    <source>
        <dbReference type="EMBL" id="KAJ5218110.1"/>
    </source>
</evidence>
<reference evidence="9" key="1">
    <citation type="submission" date="2022-12" db="EMBL/GenBank/DDBJ databases">
        <authorList>
            <person name="Petersen C."/>
        </authorList>
    </citation>
    <scope>NUCLEOTIDE SEQUENCE</scope>
    <source>
        <strain evidence="9">IBT 15544</strain>
    </source>
</reference>
<dbReference type="Pfam" id="PF20684">
    <property type="entry name" value="Fung_rhodopsin"/>
    <property type="match status" value="1"/>
</dbReference>
<keyword evidence="4 7" id="KW-0472">Membrane</keyword>
<dbReference type="GO" id="GO:0016020">
    <property type="term" value="C:membrane"/>
    <property type="evidence" value="ECO:0007669"/>
    <property type="project" value="UniProtKB-SubCell"/>
</dbReference>
<comment type="similarity">
    <text evidence="5">Belongs to the SAT4 family.</text>
</comment>
<reference evidence="9" key="2">
    <citation type="journal article" date="2023" name="IMA Fungus">
        <title>Comparative genomic study of the Penicillium genus elucidates a diverse pangenome and 15 lateral gene transfer events.</title>
        <authorList>
            <person name="Petersen C."/>
            <person name="Sorensen T."/>
            <person name="Nielsen M.R."/>
            <person name="Sondergaard T.E."/>
            <person name="Sorensen J.L."/>
            <person name="Fitzpatrick D.A."/>
            <person name="Frisvad J.C."/>
            <person name="Nielsen K.L."/>
        </authorList>
    </citation>
    <scope>NUCLEOTIDE SEQUENCE</scope>
    <source>
        <strain evidence="9">IBT 15544</strain>
    </source>
</reference>